<dbReference type="EMBL" id="BJWH01000007">
    <property type="protein sequence ID" value="GEL98167.1"/>
    <property type="molecule type" value="Genomic_DNA"/>
</dbReference>
<dbReference type="PANTHER" id="PTHR21621:SF0">
    <property type="entry name" value="BETA-CITRYLGLUTAMATE SYNTHASE B-RELATED"/>
    <property type="match status" value="1"/>
</dbReference>
<dbReference type="RefSeq" id="WP_146845705.1">
    <property type="nucleotide sequence ID" value="NZ_BJWH01000007.1"/>
</dbReference>
<keyword evidence="4" id="KW-1185">Reference proteome</keyword>
<dbReference type="Gene3D" id="3.30.470.20">
    <property type="entry name" value="ATP-grasp fold, B domain"/>
    <property type="match status" value="1"/>
</dbReference>
<reference evidence="3 4" key="1">
    <citation type="submission" date="2019-07" db="EMBL/GenBank/DDBJ databases">
        <title>Whole genome shotgun sequence of Cellulomonas terrae NBRC 100819.</title>
        <authorList>
            <person name="Hosoyama A."/>
            <person name="Uohara A."/>
            <person name="Ohji S."/>
            <person name="Ichikawa N."/>
        </authorList>
    </citation>
    <scope>NUCLEOTIDE SEQUENCE [LARGE SCALE GENOMIC DNA]</scope>
    <source>
        <strain evidence="3 4">NBRC 100819</strain>
    </source>
</reference>
<dbReference type="GO" id="GO:0046872">
    <property type="term" value="F:metal ion binding"/>
    <property type="evidence" value="ECO:0007669"/>
    <property type="project" value="InterPro"/>
</dbReference>
<feature type="domain" description="ATP-grasp" evidence="2">
    <location>
        <begin position="134"/>
        <end position="311"/>
    </location>
</feature>
<keyword evidence="1" id="KW-0547">Nucleotide-binding</keyword>
<dbReference type="PROSITE" id="PS50975">
    <property type="entry name" value="ATP_GRASP"/>
    <property type="match status" value="1"/>
</dbReference>
<evidence type="ECO:0000256" key="1">
    <source>
        <dbReference type="PROSITE-ProRule" id="PRU00409"/>
    </source>
</evidence>
<evidence type="ECO:0000313" key="3">
    <source>
        <dbReference type="EMBL" id="GEL98167.1"/>
    </source>
</evidence>
<evidence type="ECO:0000259" key="2">
    <source>
        <dbReference type="PROSITE" id="PS50975"/>
    </source>
</evidence>
<keyword evidence="1" id="KW-0067">ATP-binding</keyword>
<dbReference type="GO" id="GO:0005737">
    <property type="term" value="C:cytoplasm"/>
    <property type="evidence" value="ECO:0007669"/>
    <property type="project" value="TreeGrafter"/>
</dbReference>
<organism evidence="3 4">
    <name type="scientific">Cellulomonas terrae</name>
    <dbReference type="NCBI Taxonomy" id="311234"/>
    <lineage>
        <taxon>Bacteria</taxon>
        <taxon>Bacillati</taxon>
        <taxon>Actinomycetota</taxon>
        <taxon>Actinomycetes</taxon>
        <taxon>Micrococcales</taxon>
        <taxon>Cellulomonadaceae</taxon>
        <taxon>Cellulomonas</taxon>
    </lineage>
</organism>
<accession>A0A511JJI2</accession>
<dbReference type="GO" id="GO:0009432">
    <property type="term" value="P:SOS response"/>
    <property type="evidence" value="ECO:0007669"/>
    <property type="project" value="TreeGrafter"/>
</dbReference>
<proteinExistence type="predicted"/>
<comment type="caution">
    <text evidence="3">The sequence shown here is derived from an EMBL/GenBank/DDBJ whole genome shotgun (WGS) entry which is preliminary data.</text>
</comment>
<dbReference type="GO" id="GO:0018169">
    <property type="term" value="F:ribosomal S6-glutamic acid ligase activity"/>
    <property type="evidence" value="ECO:0007669"/>
    <property type="project" value="TreeGrafter"/>
</dbReference>
<dbReference type="Proteomes" id="UP000321049">
    <property type="component" value="Unassembled WGS sequence"/>
</dbReference>
<dbReference type="GO" id="GO:0005524">
    <property type="term" value="F:ATP binding"/>
    <property type="evidence" value="ECO:0007669"/>
    <property type="project" value="UniProtKB-UniRule"/>
</dbReference>
<evidence type="ECO:0000313" key="4">
    <source>
        <dbReference type="Proteomes" id="UP000321049"/>
    </source>
</evidence>
<dbReference type="PANTHER" id="PTHR21621">
    <property type="entry name" value="RIBOSOMAL PROTEIN S6 MODIFICATION PROTEIN"/>
    <property type="match status" value="1"/>
</dbReference>
<dbReference type="SUPFAM" id="SSF56059">
    <property type="entry name" value="Glutathione synthetase ATP-binding domain-like"/>
    <property type="match status" value="1"/>
</dbReference>
<protein>
    <recommendedName>
        <fullName evidence="2">ATP-grasp domain-containing protein</fullName>
    </recommendedName>
</protein>
<dbReference type="InterPro" id="IPR011761">
    <property type="entry name" value="ATP-grasp"/>
</dbReference>
<dbReference type="Pfam" id="PF08443">
    <property type="entry name" value="RimK"/>
    <property type="match status" value="1"/>
</dbReference>
<sequence length="314" mass="33954">MSVLVWGVPTESPVELLLGALSRHGADPVVLHPRRFLEQHVDVGLAGGELRGSIRVGDRTTDVGDIGGVYVRPIEPELVPELRGVAADDPAMLRARAGFDALMAFTEAAPDALGCRVASRLSAMASNMSKPYQAQLVQRGGFDTPETVVTDDPDEARAFVDAHHGAIYKSVSGVRSIVSVVDLDRDAERLGLIRWCPVQFQEIVRGRDVRVHVVGDEVYAAIVDSSATDYRYARAQVGEDATLAPYTLPDDVAERCVRLARDLDLPFAGVDLLLADDGRVVCFEVNPSPGYPWYETAAGLPISDALARWLLRAA</sequence>
<dbReference type="InterPro" id="IPR013651">
    <property type="entry name" value="ATP-grasp_RimK-type"/>
</dbReference>
<gene>
    <name evidence="3" type="ORF">CTE05_17140</name>
</gene>
<dbReference type="OrthoDB" id="9794735at2"/>
<name>A0A511JJI2_9CELL</name>
<dbReference type="AlphaFoldDB" id="A0A511JJI2"/>